<dbReference type="InterPro" id="IPR056884">
    <property type="entry name" value="NPHP3-like_N"/>
</dbReference>
<feature type="compositionally biased region" description="Polar residues" evidence="2">
    <location>
        <begin position="368"/>
        <end position="380"/>
    </location>
</feature>
<accession>A0A175VWZ7</accession>
<proteinExistence type="predicted"/>
<reference evidence="4 5" key="1">
    <citation type="journal article" date="2016" name="Genome Announc.">
        <title>Genome Sequence of Madurella mycetomatis mm55, Isolated from a Human Mycetoma Case in Sudan.</title>
        <authorList>
            <person name="Smit S."/>
            <person name="Derks M.F."/>
            <person name="Bervoets S."/>
            <person name="Fahal A."/>
            <person name="van Leeuwen W."/>
            <person name="van Belkum A."/>
            <person name="van de Sande W.W."/>
        </authorList>
    </citation>
    <scope>NUCLEOTIDE SEQUENCE [LARGE SCALE GENOMIC DNA]</scope>
    <source>
        <strain evidence="5">mm55</strain>
    </source>
</reference>
<evidence type="ECO:0000256" key="2">
    <source>
        <dbReference type="SAM" id="MobiDB-lite"/>
    </source>
</evidence>
<organism evidence="4 5">
    <name type="scientific">Madurella mycetomatis</name>
    <dbReference type="NCBI Taxonomy" id="100816"/>
    <lineage>
        <taxon>Eukaryota</taxon>
        <taxon>Fungi</taxon>
        <taxon>Dikarya</taxon>
        <taxon>Ascomycota</taxon>
        <taxon>Pezizomycotina</taxon>
        <taxon>Sordariomycetes</taxon>
        <taxon>Sordariomycetidae</taxon>
        <taxon>Sordariales</taxon>
        <taxon>Sordariales incertae sedis</taxon>
        <taxon>Madurella</taxon>
    </lineage>
</organism>
<dbReference type="Pfam" id="PF24883">
    <property type="entry name" value="NPHP3_N"/>
    <property type="match status" value="1"/>
</dbReference>
<evidence type="ECO:0000313" key="5">
    <source>
        <dbReference type="Proteomes" id="UP000078237"/>
    </source>
</evidence>
<keyword evidence="1" id="KW-0677">Repeat</keyword>
<protein>
    <submittedName>
        <fullName evidence="4">Vegetative incompatibility protein HET-E-1</fullName>
    </submittedName>
</protein>
<evidence type="ECO:0000313" key="4">
    <source>
        <dbReference type="EMBL" id="KXX75765.1"/>
    </source>
</evidence>
<sequence length="632" mass="70327">MSKTEDLNLCYFFCKSDNLEQSNALNLVRAFLHQLLTQRSGLATTAEFYLKDADPEDMNQLWDVYVRLTQRDNNRRTICILDGIDECEAKSRGQLLTSISRFIHTGQAGAEDTGSTGDTNQASGLKIVVTSRPENQIKVAFEKMPRSSSPLHDSLAVKTAVIRLQIENETDAVSRDVTRVIKSKIDGLIERGLPPALMEAVQERLVAKADRTFLWVSLMLHLLEEKVETGASRRGLDEILNARDIFDIYTQLLESSPNSPRARKMLNIILAATRALTLDEISVALAVIPTNSVLGCSESERPLQPGTQTLDDIEYGIVFPFEDYIKSLCGHFVRIIGERVYLVHETAREFLLSSRAPQGVPTPLRATRPNQTEESIPATATGNQPFQHSFRLIEAKALLLDICVTYLYCLAKDPTGFAGVSQTTTSTKSFLKYVARAWMVHFSQIKHRLQPRDFWYFQSLCHPVFPAFKTWIKAYWEPNGPPDHLGVANDEVQDYYIRYFSLDHDDDSPTEYEEDEKDKEAYGVVHEEAGTDLEESWEDGEWGLGAIPITTTGVSRGGSPGGPGYSEPLGTQTIFGSNPASVANYNFPLRVGATGVVSLDVPRTPGVQGYRAVAKLSTIDQELDDDYAGARG</sequence>
<dbReference type="AlphaFoldDB" id="A0A175VWZ7"/>
<keyword evidence="5" id="KW-1185">Reference proteome</keyword>
<dbReference type="EMBL" id="LCTW02000250">
    <property type="protein sequence ID" value="KXX75765.1"/>
    <property type="molecule type" value="Genomic_DNA"/>
</dbReference>
<feature type="domain" description="Nephrocystin 3-like N-terminal" evidence="3">
    <location>
        <begin position="4"/>
        <end position="106"/>
    </location>
</feature>
<comment type="caution">
    <text evidence="4">The sequence shown here is derived from an EMBL/GenBank/DDBJ whole genome shotgun (WGS) entry which is preliminary data.</text>
</comment>
<dbReference type="OrthoDB" id="5086500at2759"/>
<gene>
    <name evidence="4" type="ORF">MMYC01_207806</name>
</gene>
<dbReference type="Proteomes" id="UP000078237">
    <property type="component" value="Unassembled WGS sequence"/>
</dbReference>
<evidence type="ECO:0000259" key="3">
    <source>
        <dbReference type="Pfam" id="PF24883"/>
    </source>
</evidence>
<dbReference type="PANTHER" id="PTHR10039:SF14">
    <property type="entry name" value="NACHT DOMAIN-CONTAINING PROTEIN"/>
    <property type="match status" value="1"/>
</dbReference>
<dbReference type="PANTHER" id="PTHR10039">
    <property type="entry name" value="AMELOGENIN"/>
    <property type="match status" value="1"/>
</dbReference>
<feature type="region of interest" description="Disordered" evidence="2">
    <location>
        <begin position="361"/>
        <end position="380"/>
    </location>
</feature>
<name>A0A175VWZ7_9PEZI</name>
<dbReference type="STRING" id="100816.A0A175VWZ7"/>
<evidence type="ECO:0000256" key="1">
    <source>
        <dbReference type="ARBA" id="ARBA00022737"/>
    </source>
</evidence>
<dbReference type="VEuPathDB" id="FungiDB:MMYC01_207806"/>